<dbReference type="InterPro" id="IPR055469">
    <property type="entry name" value="DUF7041"/>
</dbReference>
<proteinExistence type="predicted"/>
<dbReference type="Proteomes" id="UP001314205">
    <property type="component" value="Unassembled WGS sequence"/>
</dbReference>
<sequence>MENTGDNIDNVSTSQENIVVNRVTIRAPPFLPDRPALWFAGLEAQFHINGVTQETTGYFYAISQLDTKGAVEVQDIITDPPKTQPYSTLKNALITRFSESYDEKVRRLLEKEEIGDRKPSSFLRHLKTLAGSSFPDQLLKSIWMSRLPHQVQGILVAQKQASLEDLGDLADKLHETNPQLTSAYKVSAIDQSLGTALSVPSTSDEIKMLHQKVDELTRIVASLTVGTGKNKRYQSRSRSRSQSRTRDKQLCWYHNRFSSKAHRCVQPCSWQAPNGPNQGNSSSNQ</sequence>
<keyword evidence="3" id="KW-1185">Reference proteome</keyword>
<accession>A0AAV1LD10</accession>
<dbReference type="PANTHER" id="PTHR33327">
    <property type="entry name" value="ENDONUCLEASE"/>
    <property type="match status" value="1"/>
</dbReference>
<comment type="caution">
    <text evidence="2">The sequence shown here is derived from an EMBL/GenBank/DDBJ whole genome shotgun (WGS) entry which is preliminary data.</text>
</comment>
<name>A0AAV1LD10_9NEOP</name>
<gene>
    <name evidence="2" type="ORF">PARMNEM_LOCUS12060</name>
</gene>
<dbReference type="AlphaFoldDB" id="A0AAV1LD10"/>
<dbReference type="EMBL" id="CAVLGL010000087">
    <property type="protein sequence ID" value="CAK1591967.1"/>
    <property type="molecule type" value="Genomic_DNA"/>
</dbReference>
<feature type="domain" description="DUF7041" evidence="1">
    <location>
        <begin position="28"/>
        <end position="110"/>
    </location>
</feature>
<evidence type="ECO:0000259" key="1">
    <source>
        <dbReference type="Pfam" id="PF23055"/>
    </source>
</evidence>
<evidence type="ECO:0000313" key="3">
    <source>
        <dbReference type="Proteomes" id="UP001314205"/>
    </source>
</evidence>
<reference evidence="2 3" key="1">
    <citation type="submission" date="2023-11" db="EMBL/GenBank/DDBJ databases">
        <authorList>
            <person name="Hedman E."/>
            <person name="Englund M."/>
            <person name="Stromberg M."/>
            <person name="Nyberg Akerstrom W."/>
            <person name="Nylinder S."/>
            <person name="Jareborg N."/>
            <person name="Kallberg Y."/>
            <person name="Kronander E."/>
        </authorList>
    </citation>
    <scope>NUCLEOTIDE SEQUENCE [LARGE SCALE GENOMIC DNA]</scope>
</reference>
<dbReference type="PANTHER" id="PTHR33327:SF3">
    <property type="entry name" value="RNA-DIRECTED DNA POLYMERASE"/>
    <property type="match status" value="1"/>
</dbReference>
<organism evidence="2 3">
    <name type="scientific">Parnassius mnemosyne</name>
    <name type="common">clouded apollo</name>
    <dbReference type="NCBI Taxonomy" id="213953"/>
    <lineage>
        <taxon>Eukaryota</taxon>
        <taxon>Metazoa</taxon>
        <taxon>Ecdysozoa</taxon>
        <taxon>Arthropoda</taxon>
        <taxon>Hexapoda</taxon>
        <taxon>Insecta</taxon>
        <taxon>Pterygota</taxon>
        <taxon>Neoptera</taxon>
        <taxon>Endopterygota</taxon>
        <taxon>Lepidoptera</taxon>
        <taxon>Glossata</taxon>
        <taxon>Ditrysia</taxon>
        <taxon>Papilionoidea</taxon>
        <taxon>Papilionidae</taxon>
        <taxon>Parnassiinae</taxon>
        <taxon>Parnassini</taxon>
        <taxon>Parnassius</taxon>
        <taxon>Driopa</taxon>
    </lineage>
</organism>
<dbReference type="Pfam" id="PF23055">
    <property type="entry name" value="DUF7041"/>
    <property type="match status" value="1"/>
</dbReference>
<evidence type="ECO:0000313" key="2">
    <source>
        <dbReference type="EMBL" id="CAK1591967.1"/>
    </source>
</evidence>
<protein>
    <recommendedName>
        <fullName evidence="1">DUF7041 domain-containing protein</fullName>
    </recommendedName>
</protein>